<reference evidence="9 10" key="1">
    <citation type="submission" date="2018-01" db="EMBL/GenBank/DDBJ databases">
        <title>Arthrobacter sp. nov., from glaciers in China.</title>
        <authorList>
            <person name="Liu Q."/>
            <person name="Xin Y.-H."/>
        </authorList>
    </citation>
    <scope>NUCLEOTIDE SEQUENCE [LARGE SCALE GENOMIC DNA]</scope>
    <source>
        <strain evidence="9 10">HLT2-12-2</strain>
    </source>
</reference>
<name>A0A2S4A191_ARTGL</name>
<keyword evidence="5 6" id="KW-0326">Glycosidase</keyword>
<protein>
    <recommendedName>
        <fullName evidence="8">GH26 domain-containing protein</fullName>
    </recommendedName>
</protein>
<accession>A0A2S4A191</accession>
<sequence length="547" mass="58681">MTNQSSSSLSLSSRHVSSSRKFSATKKLVATVATTALLGGIGVISSVLPAQAAGAATASADSYTVNTLPSKNYGSTTKIAIGTDNSDLKYGYLKFTNLGTIKATDTLNLKLTMTGGTAGTLKATQLESNNWTEAAVSFANAPVGIKTVGTTTVTSGAQALTLSLTGLSSTDGTLSIGLAREGAGISRIASREASDGQRPTLEVTGTSTTPEVPPTTPEVPPTTPGTDCTVSVKLVPSCGTWFGAAGNPEGGESWEAAQTRFEKDAGRTMDITHYYKRGQSAMFPNAGELNRQDETDKNRILFYNWKPSGLTWRQVADGAADSYLKSLGAYMKANASKKFFLSLNAEMEDEVNQTAGSGQTATDFRDFFRHTTQVLRANGGTNAITVMNYTGIEKWGTMSWFNDLYPGDDVVDWIAQDPYAFGKPPVWLTDFAGMVNRTSNPTAWPGFYNWAATNHPSKPQMLGEWGVDEDVTYPDYKRDFFNTAADQLTQFPKLKALVYWDSTGYEPSGTKLPVGITNITSKPSSLAAFKSYISSDLLNQARNSYFK</sequence>
<dbReference type="SUPFAM" id="SSF51445">
    <property type="entry name" value="(Trans)glycosidases"/>
    <property type="match status" value="1"/>
</dbReference>
<keyword evidence="3" id="KW-0732">Signal</keyword>
<dbReference type="InterPro" id="IPR022790">
    <property type="entry name" value="GH26_dom"/>
</dbReference>
<evidence type="ECO:0000313" key="10">
    <source>
        <dbReference type="Proteomes" id="UP000237061"/>
    </source>
</evidence>
<dbReference type="Gene3D" id="3.20.20.80">
    <property type="entry name" value="Glycosidases"/>
    <property type="match status" value="1"/>
</dbReference>
<feature type="region of interest" description="Disordered" evidence="7">
    <location>
        <begin position="190"/>
        <end position="226"/>
    </location>
</feature>
<comment type="similarity">
    <text evidence="6">Belongs to the glycosyl hydrolase 26 family.</text>
</comment>
<evidence type="ECO:0000259" key="8">
    <source>
        <dbReference type="PROSITE" id="PS51764"/>
    </source>
</evidence>
<keyword evidence="10" id="KW-1185">Reference proteome</keyword>
<feature type="compositionally biased region" description="Pro residues" evidence="7">
    <location>
        <begin position="211"/>
        <end position="223"/>
    </location>
</feature>
<keyword evidence="4 6" id="KW-0378">Hydrolase</keyword>
<evidence type="ECO:0000256" key="7">
    <source>
        <dbReference type="SAM" id="MobiDB-lite"/>
    </source>
</evidence>
<dbReference type="GO" id="GO:0004553">
    <property type="term" value="F:hydrolase activity, hydrolyzing O-glycosyl compounds"/>
    <property type="evidence" value="ECO:0007669"/>
    <property type="project" value="InterPro"/>
</dbReference>
<dbReference type="PROSITE" id="PS51764">
    <property type="entry name" value="GH26"/>
    <property type="match status" value="1"/>
</dbReference>
<feature type="domain" description="GH26" evidence="8">
    <location>
        <begin position="214"/>
        <end position="529"/>
    </location>
</feature>
<comment type="subcellular location">
    <subcellularLocation>
        <location evidence="1">Secreted</location>
    </subcellularLocation>
</comment>
<dbReference type="EMBL" id="PPXC01000002">
    <property type="protein sequence ID" value="POH74887.1"/>
    <property type="molecule type" value="Genomic_DNA"/>
</dbReference>
<evidence type="ECO:0000256" key="6">
    <source>
        <dbReference type="PROSITE-ProRule" id="PRU01100"/>
    </source>
</evidence>
<dbReference type="InterPro" id="IPR055372">
    <property type="entry name" value="CBM96"/>
</dbReference>
<keyword evidence="2" id="KW-0964">Secreted</keyword>
<comment type="caution">
    <text evidence="9">The sequence shown here is derived from an EMBL/GenBank/DDBJ whole genome shotgun (WGS) entry which is preliminary data.</text>
</comment>
<organism evidence="9 10">
    <name type="scientific">Arthrobacter glacialis</name>
    <dbReference type="NCBI Taxonomy" id="1664"/>
    <lineage>
        <taxon>Bacteria</taxon>
        <taxon>Bacillati</taxon>
        <taxon>Actinomycetota</taxon>
        <taxon>Actinomycetes</taxon>
        <taxon>Micrococcales</taxon>
        <taxon>Micrococcaceae</taxon>
        <taxon>Arthrobacter</taxon>
    </lineage>
</organism>
<evidence type="ECO:0000256" key="1">
    <source>
        <dbReference type="ARBA" id="ARBA00004613"/>
    </source>
</evidence>
<dbReference type="Proteomes" id="UP000237061">
    <property type="component" value="Unassembled WGS sequence"/>
</dbReference>
<evidence type="ECO:0000256" key="5">
    <source>
        <dbReference type="ARBA" id="ARBA00023295"/>
    </source>
</evidence>
<dbReference type="Pfam" id="PF24517">
    <property type="entry name" value="CBM96"/>
    <property type="match status" value="1"/>
</dbReference>
<evidence type="ECO:0000256" key="4">
    <source>
        <dbReference type="ARBA" id="ARBA00022801"/>
    </source>
</evidence>
<proteinExistence type="inferred from homology"/>
<dbReference type="AlphaFoldDB" id="A0A2S4A191"/>
<evidence type="ECO:0000313" key="9">
    <source>
        <dbReference type="EMBL" id="POH74887.1"/>
    </source>
</evidence>
<evidence type="ECO:0000256" key="3">
    <source>
        <dbReference type="ARBA" id="ARBA00022729"/>
    </source>
</evidence>
<evidence type="ECO:0000256" key="2">
    <source>
        <dbReference type="ARBA" id="ARBA00022525"/>
    </source>
</evidence>
<dbReference type="GO" id="GO:0005576">
    <property type="term" value="C:extracellular region"/>
    <property type="evidence" value="ECO:0007669"/>
    <property type="project" value="UniProtKB-SubCell"/>
</dbReference>
<gene>
    <name evidence="9" type="ORF">CVS27_03210</name>
</gene>
<feature type="active site" description="Nucleophile" evidence="6">
    <location>
        <position position="464"/>
    </location>
</feature>
<feature type="active site" description="Proton donor" evidence="6">
    <location>
        <position position="346"/>
    </location>
</feature>
<dbReference type="NCBIfam" id="NF033679">
    <property type="entry name" value="DNRLRE_dom"/>
    <property type="match status" value="1"/>
</dbReference>
<dbReference type="InterPro" id="IPR017853">
    <property type="entry name" value="GH"/>
</dbReference>